<evidence type="ECO:0000313" key="10">
    <source>
        <dbReference type="Proteomes" id="UP001203852"/>
    </source>
</evidence>
<keyword evidence="3" id="KW-0862">Zinc</keyword>
<dbReference type="GO" id="GO:0008270">
    <property type="term" value="F:zinc ion binding"/>
    <property type="evidence" value="ECO:0007669"/>
    <property type="project" value="InterPro"/>
</dbReference>
<dbReference type="GO" id="GO:0045944">
    <property type="term" value="P:positive regulation of transcription by RNA polymerase II"/>
    <property type="evidence" value="ECO:0007669"/>
    <property type="project" value="TreeGrafter"/>
</dbReference>
<protein>
    <recommendedName>
        <fullName evidence="8">Xylanolytic transcriptional activator regulatory domain-containing protein</fullName>
    </recommendedName>
</protein>
<proteinExistence type="predicted"/>
<gene>
    <name evidence="9" type="ORF">EDD36DRAFT_486248</name>
</gene>
<keyword evidence="7" id="KW-0539">Nucleus</keyword>
<dbReference type="PANTHER" id="PTHR47782:SF12">
    <property type="entry name" value="ZN(II)2CYS6 TRANSCRIPTION FACTOR (EUROFUNG)"/>
    <property type="match status" value="1"/>
</dbReference>
<dbReference type="Proteomes" id="UP001203852">
    <property type="component" value="Unassembled WGS sequence"/>
</dbReference>
<dbReference type="Pfam" id="PF04082">
    <property type="entry name" value="Fungal_trans"/>
    <property type="match status" value="1"/>
</dbReference>
<keyword evidence="2" id="KW-0479">Metal-binding</keyword>
<dbReference type="PANTHER" id="PTHR47782">
    <property type="entry name" value="ZN(II)2CYS6 TRANSCRIPTION FACTOR (EUROFUNG)-RELATED"/>
    <property type="match status" value="1"/>
</dbReference>
<comment type="subcellular location">
    <subcellularLocation>
        <location evidence="1">Nucleus</location>
    </subcellularLocation>
</comment>
<accession>A0AAN6DVP0</accession>
<dbReference type="CDD" id="cd14723">
    <property type="entry name" value="ZIP_Ppr1"/>
    <property type="match status" value="1"/>
</dbReference>
<organism evidence="9 10">
    <name type="scientific">Exophiala viscosa</name>
    <dbReference type="NCBI Taxonomy" id="2486360"/>
    <lineage>
        <taxon>Eukaryota</taxon>
        <taxon>Fungi</taxon>
        <taxon>Dikarya</taxon>
        <taxon>Ascomycota</taxon>
        <taxon>Pezizomycotina</taxon>
        <taxon>Eurotiomycetes</taxon>
        <taxon>Chaetothyriomycetidae</taxon>
        <taxon>Chaetothyriales</taxon>
        <taxon>Herpotrichiellaceae</taxon>
        <taxon>Exophiala</taxon>
    </lineage>
</organism>
<dbReference type="GO" id="GO:0005634">
    <property type="term" value="C:nucleus"/>
    <property type="evidence" value="ECO:0007669"/>
    <property type="project" value="UniProtKB-SubCell"/>
</dbReference>
<evidence type="ECO:0000256" key="5">
    <source>
        <dbReference type="ARBA" id="ARBA00023125"/>
    </source>
</evidence>
<dbReference type="GO" id="GO:0043565">
    <property type="term" value="F:sequence-specific DNA binding"/>
    <property type="evidence" value="ECO:0007669"/>
    <property type="project" value="TreeGrafter"/>
</dbReference>
<dbReference type="InterPro" id="IPR052202">
    <property type="entry name" value="Yeast_MetPath_Reg"/>
</dbReference>
<name>A0AAN6DVP0_9EURO</name>
<evidence type="ECO:0000259" key="8">
    <source>
        <dbReference type="SMART" id="SM00906"/>
    </source>
</evidence>
<keyword evidence="5" id="KW-0238">DNA-binding</keyword>
<dbReference type="AlphaFoldDB" id="A0AAN6DVP0"/>
<evidence type="ECO:0000256" key="6">
    <source>
        <dbReference type="ARBA" id="ARBA00023163"/>
    </source>
</evidence>
<dbReference type="InterPro" id="IPR007219">
    <property type="entry name" value="XnlR_reg_dom"/>
</dbReference>
<evidence type="ECO:0000313" key="9">
    <source>
        <dbReference type="EMBL" id="KAI1613514.1"/>
    </source>
</evidence>
<dbReference type="EMBL" id="MU404353">
    <property type="protein sequence ID" value="KAI1613514.1"/>
    <property type="molecule type" value="Genomic_DNA"/>
</dbReference>
<evidence type="ECO:0000256" key="1">
    <source>
        <dbReference type="ARBA" id="ARBA00004123"/>
    </source>
</evidence>
<keyword evidence="10" id="KW-1185">Reference proteome</keyword>
<evidence type="ECO:0000256" key="4">
    <source>
        <dbReference type="ARBA" id="ARBA00023015"/>
    </source>
</evidence>
<dbReference type="SMART" id="SM00906">
    <property type="entry name" value="Fungal_trans"/>
    <property type="match status" value="1"/>
</dbReference>
<evidence type="ECO:0000256" key="3">
    <source>
        <dbReference type="ARBA" id="ARBA00022833"/>
    </source>
</evidence>
<dbReference type="CDD" id="cd12148">
    <property type="entry name" value="fungal_TF_MHR"/>
    <property type="match status" value="1"/>
</dbReference>
<evidence type="ECO:0000256" key="7">
    <source>
        <dbReference type="ARBA" id="ARBA00023242"/>
    </source>
</evidence>
<feature type="domain" description="Xylanolytic transcriptional activator regulatory" evidence="8">
    <location>
        <begin position="271"/>
        <end position="339"/>
    </location>
</feature>
<keyword evidence="6" id="KW-0804">Transcription</keyword>
<reference evidence="9" key="1">
    <citation type="journal article" date="2022" name="bioRxiv">
        <title>Deciphering the potential niche of two novel black yeast fungi from a biological soil crust based on their genomes, phenotypes, and melanin regulation.</title>
        <authorList>
            <consortium name="DOE Joint Genome Institute"/>
            <person name="Carr E.C."/>
            <person name="Barton Q."/>
            <person name="Grambo S."/>
            <person name="Sullivan M."/>
            <person name="Renfro C.M."/>
            <person name="Kuo A."/>
            <person name="Pangilinan J."/>
            <person name="Lipzen A."/>
            <person name="Keymanesh K."/>
            <person name="Savage E."/>
            <person name="Barry K."/>
            <person name="Grigoriev I.V."/>
            <person name="Riekhof W.R."/>
            <person name="Harris S.S."/>
        </authorList>
    </citation>
    <scope>NUCLEOTIDE SEQUENCE</scope>
    <source>
        <strain evidence="9">JF 03-4F</strain>
    </source>
</reference>
<keyword evidence="4" id="KW-0805">Transcription regulation</keyword>
<dbReference type="GO" id="GO:0000981">
    <property type="term" value="F:DNA-binding transcription factor activity, RNA polymerase II-specific"/>
    <property type="evidence" value="ECO:0007669"/>
    <property type="project" value="TreeGrafter"/>
</dbReference>
<dbReference type="GO" id="GO:0006351">
    <property type="term" value="P:DNA-templated transcription"/>
    <property type="evidence" value="ECO:0007669"/>
    <property type="project" value="InterPro"/>
</dbReference>
<sequence>MPFCRKYSGVCSAHTYGACFIDFCIPFADGGHDCVFDAPPDGVPRGPEYVASLEARVALLESELRRADLGSPLVNHRTYGAGDISVPSPTVAADQGRSGLTARGSGGFSFTELVESSLQQGQKSPETTTEITSFNMLQGGPPISEMQATSLPELPSKEVGNALLETVYSYTQSRYCLVDWVRVREWHERREEICHCTKGDGVDSQTGAFFIWIIYSIGSGFTANPEYPPRAYFSHALKYLHAVLSLQNLSTVQALLIMCQYHFRVTGGPSVWHLSGIIMRLCVELGYHRKAAKITGNYDPLVLELQKRFFWLVSMIARRPFSIHDLDIDVEGCTSPQDSNALLIIQQLPVNVDVACTDREKIRDLQLRQAAGANPEIGTVTTLTSALHHYEMYRLRSRITTRLFGPHAFPPTYEEIKQLLGALDHWRDTAPQDLPPGCPKQSDERKTGFYLQAVLLVMRPVLIQKVVEGDLLLLCAGKAAEACENVKHLSLSPETQIARTDLYQAFYCGITLLQCLALQPMILPARRTVRAIVACSSTLAVYTRHFAGAAPFLELFEKLSDRFLGSSDDPALANLNSLLRLRAILQEIMSSDPSETSKMLHLLSEDQVEAPALFVPTHEGMMQDYHFPMTGDFSSVVGISDAAMPFDMPFDVFDLNGSQEDLADFWSGS</sequence>
<evidence type="ECO:0000256" key="2">
    <source>
        <dbReference type="ARBA" id="ARBA00022723"/>
    </source>
</evidence>
<comment type="caution">
    <text evidence="9">The sequence shown here is derived from an EMBL/GenBank/DDBJ whole genome shotgun (WGS) entry which is preliminary data.</text>
</comment>